<dbReference type="GO" id="GO:0016705">
    <property type="term" value="F:oxidoreductase activity, acting on paired donors, with incorporation or reduction of molecular oxygen"/>
    <property type="evidence" value="ECO:0007669"/>
    <property type="project" value="InterPro"/>
</dbReference>
<dbReference type="InterPro" id="IPR001128">
    <property type="entry name" value="Cyt_P450"/>
</dbReference>
<feature type="binding site" description="axial binding residue" evidence="13">
    <location>
        <position position="449"/>
    </location>
    <ligand>
        <name>heme</name>
        <dbReference type="ChEBI" id="CHEBI:30413"/>
    </ligand>
    <ligandPart>
        <name>Fe</name>
        <dbReference type="ChEBI" id="CHEBI:18248"/>
    </ligandPart>
</feature>
<evidence type="ECO:0000256" key="7">
    <source>
        <dbReference type="ARBA" id="ARBA00022723"/>
    </source>
</evidence>
<evidence type="ECO:0000256" key="8">
    <source>
        <dbReference type="ARBA" id="ARBA00022989"/>
    </source>
</evidence>
<dbReference type="InterPro" id="IPR036396">
    <property type="entry name" value="Cyt_P450_sf"/>
</dbReference>
<accession>A0A4V2K037</accession>
<dbReference type="GO" id="GO:0004497">
    <property type="term" value="F:monooxygenase activity"/>
    <property type="evidence" value="ECO:0007669"/>
    <property type="project" value="UniProtKB-KW"/>
</dbReference>
<evidence type="ECO:0000256" key="4">
    <source>
        <dbReference type="ARBA" id="ARBA00010617"/>
    </source>
</evidence>
<dbReference type="OrthoDB" id="2789670at2759"/>
<dbReference type="GO" id="GO:0016020">
    <property type="term" value="C:membrane"/>
    <property type="evidence" value="ECO:0007669"/>
    <property type="project" value="UniProtKB-SubCell"/>
</dbReference>
<dbReference type="EMBL" id="ML143435">
    <property type="protein sequence ID" value="TBU27173.1"/>
    <property type="molecule type" value="Genomic_DNA"/>
</dbReference>
<evidence type="ECO:0000256" key="10">
    <source>
        <dbReference type="ARBA" id="ARBA00023004"/>
    </source>
</evidence>
<keyword evidence="5 13" id="KW-0349">Heme</keyword>
<evidence type="ECO:0000256" key="1">
    <source>
        <dbReference type="ARBA" id="ARBA00001971"/>
    </source>
</evidence>
<comment type="cofactor">
    <cofactor evidence="1 13">
        <name>heme</name>
        <dbReference type="ChEBI" id="CHEBI:30413"/>
    </cofactor>
</comment>
<evidence type="ECO:0000256" key="3">
    <source>
        <dbReference type="ARBA" id="ARBA00005179"/>
    </source>
</evidence>
<evidence type="ECO:0000256" key="12">
    <source>
        <dbReference type="ARBA" id="ARBA00023136"/>
    </source>
</evidence>
<evidence type="ECO:0000256" key="2">
    <source>
        <dbReference type="ARBA" id="ARBA00004167"/>
    </source>
</evidence>
<dbReference type="SUPFAM" id="SSF48264">
    <property type="entry name" value="Cytochrome P450"/>
    <property type="match status" value="1"/>
</dbReference>
<dbReference type="InterPro" id="IPR017972">
    <property type="entry name" value="Cyt_P450_CS"/>
</dbReference>
<dbReference type="GO" id="GO:0005506">
    <property type="term" value="F:iron ion binding"/>
    <property type="evidence" value="ECO:0007669"/>
    <property type="project" value="InterPro"/>
</dbReference>
<comment type="similarity">
    <text evidence="4 14">Belongs to the cytochrome P450 family.</text>
</comment>
<evidence type="ECO:0000256" key="15">
    <source>
        <dbReference type="SAM" id="Phobius"/>
    </source>
</evidence>
<keyword evidence="10 13" id="KW-0408">Iron</keyword>
<dbReference type="GO" id="GO:0020037">
    <property type="term" value="F:heme binding"/>
    <property type="evidence" value="ECO:0007669"/>
    <property type="project" value="InterPro"/>
</dbReference>
<keyword evidence="9 14" id="KW-0560">Oxidoreductase</keyword>
<evidence type="ECO:0000256" key="6">
    <source>
        <dbReference type="ARBA" id="ARBA00022692"/>
    </source>
</evidence>
<dbReference type="Pfam" id="PF00067">
    <property type="entry name" value="p450"/>
    <property type="match status" value="1"/>
</dbReference>
<dbReference type="PANTHER" id="PTHR46300:SF7">
    <property type="entry name" value="P450, PUTATIVE (EUROFUNG)-RELATED"/>
    <property type="match status" value="1"/>
</dbReference>
<dbReference type="Proteomes" id="UP000292957">
    <property type="component" value="Unassembled WGS sequence"/>
</dbReference>
<comment type="pathway">
    <text evidence="3">Secondary metabolite biosynthesis.</text>
</comment>
<evidence type="ECO:0000256" key="9">
    <source>
        <dbReference type="ARBA" id="ARBA00023002"/>
    </source>
</evidence>
<name>A0A4V2K037_9APHY</name>
<evidence type="ECO:0000256" key="13">
    <source>
        <dbReference type="PIRSR" id="PIRSR602401-1"/>
    </source>
</evidence>
<dbReference type="Gene3D" id="1.10.630.10">
    <property type="entry name" value="Cytochrome P450"/>
    <property type="match status" value="1"/>
</dbReference>
<gene>
    <name evidence="16" type="ORF">BD311DRAFT_760943</name>
</gene>
<keyword evidence="12 15" id="KW-0472">Membrane</keyword>
<keyword evidence="6 15" id="KW-0812">Transmembrane</keyword>
<reference evidence="16" key="1">
    <citation type="submission" date="2019-01" db="EMBL/GenBank/DDBJ databases">
        <title>Draft genome sequences of three monokaryotic isolates of the white-rot basidiomycete fungus Dichomitus squalens.</title>
        <authorList>
            <consortium name="DOE Joint Genome Institute"/>
            <person name="Lopez S.C."/>
            <person name="Andreopoulos B."/>
            <person name="Pangilinan J."/>
            <person name="Lipzen A."/>
            <person name="Riley R."/>
            <person name="Ahrendt S."/>
            <person name="Ng V."/>
            <person name="Barry K."/>
            <person name="Daum C."/>
            <person name="Grigoriev I.V."/>
            <person name="Hilden K.S."/>
            <person name="Makela M.R."/>
            <person name="de Vries R.P."/>
        </authorList>
    </citation>
    <scope>NUCLEOTIDE SEQUENCE [LARGE SCALE GENOMIC DNA]</scope>
    <source>
        <strain evidence="16">OM18370.1</strain>
    </source>
</reference>
<dbReference type="PANTHER" id="PTHR46300">
    <property type="entry name" value="P450, PUTATIVE (EUROFUNG)-RELATED-RELATED"/>
    <property type="match status" value="1"/>
</dbReference>
<comment type="subcellular location">
    <subcellularLocation>
        <location evidence="2">Membrane</location>
        <topology evidence="2">Single-pass membrane protein</topology>
    </subcellularLocation>
</comment>
<evidence type="ECO:0000256" key="5">
    <source>
        <dbReference type="ARBA" id="ARBA00022617"/>
    </source>
</evidence>
<protein>
    <submittedName>
        <fullName evidence="16">Cytochrome P450</fullName>
    </submittedName>
</protein>
<dbReference type="PRINTS" id="PR00463">
    <property type="entry name" value="EP450I"/>
</dbReference>
<keyword evidence="11 14" id="KW-0503">Monooxygenase</keyword>
<feature type="transmembrane region" description="Helical" evidence="15">
    <location>
        <begin position="12"/>
        <end position="29"/>
    </location>
</feature>
<proteinExistence type="inferred from homology"/>
<dbReference type="InterPro" id="IPR050364">
    <property type="entry name" value="Cytochrome_P450_fung"/>
</dbReference>
<dbReference type="PRINTS" id="PR00385">
    <property type="entry name" value="P450"/>
</dbReference>
<sequence length="520" mass="59422">MAFQLESTVNLSLVGFAFSVFITYVYVSARERWRKRSRGLPLPPGPQGMPFIGNITHFQKPELWKAHRELCNTYGDVVYLSAMGQPFVILGSPAAIFELLDKRSAVTSDRSQAPIIPLVGQDSNFSLMPYGSWWRRHKRAFWQHFHPASIDRHISIQKKYTRMFLRKLLAEPSRLREHIRHTFSATVVKILYGVDVADRDDRYIALIEKVLSVVVAFTPGKYFVDVFPILQYVPKWIPGAGFQQDFETWRTAALEVKTMLFREATERYAEDAGRSVIAQLAERVDHETREAAFEEYEIIKNVGLTAFEGGADTTFSTLQSFFVAMSLFPEVQRKAQAEIDFVVGPNRLPDYSDRDALPYVNALVKEALRWQPVLPFSLPHSTTEDMEYSGYFIPKGTILMPSSWACLHDPEVYPEPGRFIPDRFMRDGQLDPDVRDPARFAFGYGRRICPGRHFAEAALFLNIAMVLYAFDIASPIDDCGKPTHIEPRMTDTMLTYPLDCRCTITLRSTKARELILSDIS</sequence>
<evidence type="ECO:0000256" key="11">
    <source>
        <dbReference type="ARBA" id="ARBA00023033"/>
    </source>
</evidence>
<dbReference type="CDD" id="cd11065">
    <property type="entry name" value="CYP64-like"/>
    <property type="match status" value="1"/>
</dbReference>
<dbReference type="AlphaFoldDB" id="A0A4V2K037"/>
<keyword evidence="8 15" id="KW-1133">Transmembrane helix</keyword>
<evidence type="ECO:0000256" key="14">
    <source>
        <dbReference type="RuleBase" id="RU000461"/>
    </source>
</evidence>
<organism evidence="16">
    <name type="scientific">Dichomitus squalens</name>
    <dbReference type="NCBI Taxonomy" id="114155"/>
    <lineage>
        <taxon>Eukaryota</taxon>
        <taxon>Fungi</taxon>
        <taxon>Dikarya</taxon>
        <taxon>Basidiomycota</taxon>
        <taxon>Agaricomycotina</taxon>
        <taxon>Agaricomycetes</taxon>
        <taxon>Polyporales</taxon>
        <taxon>Polyporaceae</taxon>
        <taxon>Dichomitus</taxon>
    </lineage>
</organism>
<keyword evidence="7 13" id="KW-0479">Metal-binding</keyword>
<dbReference type="PROSITE" id="PS00086">
    <property type="entry name" value="CYTOCHROME_P450"/>
    <property type="match status" value="1"/>
</dbReference>
<evidence type="ECO:0000313" key="16">
    <source>
        <dbReference type="EMBL" id="TBU27173.1"/>
    </source>
</evidence>
<dbReference type="InterPro" id="IPR002401">
    <property type="entry name" value="Cyt_P450_E_grp-I"/>
</dbReference>